<protein>
    <submittedName>
        <fullName evidence="1">Uncharacterized protein</fullName>
    </submittedName>
</protein>
<dbReference type="AlphaFoldDB" id="A0A3E0UF95"/>
<evidence type="ECO:0000313" key="1">
    <source>
        <dbReference type="EMBL" id="REL35681.1"/>
    </source>
</evidence>
<proteinExistence type="predicted"/>
<gene>
    <name evidence="1" type="ORF">DXX92_10205</name>
</gene>
<dbReference type="Proteomes" id="UP000256999">
    <property type="component" value="Unassembled WGS sequence"/>
</dbReference>
<sequence>MKKFTCLLISTISFNCVAVELNRFDIVAEKYKQSSLDRKTIENAKMQGECLVQIKDLTFKKKDKFDPISEWVNYRSVSLLEKYSPCETLIMLEVANKQIRAQKSQ</sequence>
<dbReference type="OrthoDB" id="5740712at2"/>
<name>A0A3E0UF95_9GAMM</name>
<evidence type="ECO:0000313" key="2">
    <source>
        <dbReference type="Proteomes" id="UP000256999"/>
    </source>
</evidence>
<comment type="caution">
    <text evidence="1">The sequence shown here is derived from an EMBL/GenBank/DDBJ whole genome shotgun (WGS) entry which is preliminary data.</text>
</comment>
<dbReference type="EMBL" id="QUOV01000001">
    <property type="protein sequence ID" value="REL35681.1"/>
    <property type="molecule type" value="Genomic_DNA"/>
</dbReference>
<reference evidence="1 2" key="1">
    <citation type="submission" date="2018-08" db="EMBL/GenBank/DDBJ databases">
        <title>Thalassotalea euphylliae genome.</title>
        <authorList>
            <person name="Summers S."/>
            <person name="Rice S.A."/>
            <person name="Freckelton M.L."/>
            <person name="Nedved B.T."/>
            <person name="Hadfield M.G."/>
        </authorList>
    </citation>
    <scope>NUCLEOTIDE SEQUENCE [LARGE SCALE GENOMIC DNA]</scope>
    <source>
        <strain evidence="1 2">H2</strain>
    </source>
</reference>
<dbReference type="RefSeq" id="WP_116000353.1">
    <property type="nucleotide sequence ID" value="NZ_QUOV01000001.1"/>
</dbReference>
<accession>A0A3E0UF95</accession>
<organism evidence="1 2">
    <name type="scientific">Thalassotalea euphylliae</name>
    <dbReference type="NCBI Taxonomy" id="1655234"/>
    <lineage>
        <taxon>Bacteria</taxon>
        <taxon>Pseudomonadati</taxon>
        <taxon>Pseudomonadota</taxon>
        <taxon>Gammaproteobacteria</taxon>
        <taxon>Alteromonadales</taxon>
        <taxon>Colwelliaceae</taxon>
        <taxon>Thalassotalea</taxon>
    </lineage>
</organism>